<protein>
    <submittedName>
        <fullName evidence="1">Uncharacterized protein</fullName>
    </submittedName>
</protein>
<dbReference type="Gene3D" id="3.40.50.1110">
    <property type="entry name" value="SGNH hydrolase"/>
    <property type="match status" value="1"/>
</dbReference>
<sequence>MITINTVNDKYFTLNSIQYARIYQPLKQGNTAIGIYNINDTKQQLLSGTAYDEFIIDGATYDTQEDTIEALLNVIFDFVIPSSVSTQFSEIESNIDNINSLKLNKGSYNGTAQDLKNSIDSINFEGVKTYQTLTGLTSSIGATVNDSAIVANDSTATNNGYYGFTESGWIKNSDLYENEVLSDSISKGVTGSAVANYTEKELLKNNNIPLKENILENYFPLANILGGTEEISNNPYSEGTAIKVLSGSAGNPAYCFSINEFQPNILSEGETVVLEFVIESNNEINLTNFTSGLRAIKEDTTFVTIAATKVVKLSSNRISFLFERVVDVLDYTYSAFYQLITDGGIFDSDTTIKTVSAFFYKKDEGSVQFRTTKDVILKTVSEEGDLKPNLFYKKGSMIAYGDSQTEGFNFSGNAYTSGSYLLEEYKWIYLFANSYNKNLSYLNRAVGGSRISWAGNNPSRLSHEEQSHFNKMGNLLPNWSGIVVTMLGWNNIGHTYTDETEKAAFFEVMKSAQMACIARLLIDDYGGVAFVGWNSVSETGAHSWSTNGANGNEDSAIATLTSEFVPFRYTDVSSLSARYYTKLNDGNFCQFTLSNKRACGLFFETSINGGEFEVLVNGTVYGTYTSQFTGANGYSDDYYPFVIWVENLPPNAIIRVNQISTGTKVVRFLAFGFVEKDSINLKNKTLLIGSVCGNNYSRNSETIYKMWLGTKEAVGCFSEYKDSLKFVDVARNWVGYTDQEPNDLSHLTPTGNIHVAEAFDKNAKNPELSYSNKMIKL</sequence>
<gene>
    <name evidence="1" type="ORF">J8H85_13480</name>
</gene>
<dbReference type="InterPro" id="IPR036514">
    <property type="entry name" value="SGNH_hydro_sf"/>
</dbReference>
<keyword evidence="2" id="KW-1185">Reference proteome</keyword>
<organism evidence="1 2">
    <name type="scientific">Mariniflexile gromovii</name>
    <dbReference type="NCBI Taxonomy" id="362523"/>
    <lineage>
        <taxon>Bacteria</taxon>
        <taxon>Pseudomonadati</taxon>
        <taxon>Bacteroidota</taxon>
        <taxon>Flavobacteriia</taxon>
        <taxon>Flavobacteriales</taxon>
        <taxon>Flavobacteriaceae</taxon>
        <taxon>Mariniflexile</taxon>
    </lineage>
</organism>
<name>A0ABS4BW74_9FLAO</name>
<dbReference type="Proteomes" id="UP000670776">
    <property type="component" value="Unassembled WGS sequence"/>
</dbReference>
<evidence type="ECO:0000313" key="1">
    <source>
        <dbReference type="EMBL" id="MBP0904847.1"/>
    </source>
</evidence>
<proteinExistence type="predicted"/>
<comment type="caution">
    <text evidence="1">The sequence shown here is derived from an EMBL/GenBank/DDBJ whole genome shotgun (WGS) entry which is preliminary data.</text>
</comment>
<evidence type="ECO:0000313" key="2">
    <source>
        <dbReference type="Proteomes" id="UP000670776"/>
    </source>
</evidence>
<dbReference type="SUPFAM" id="SSF52266">
    <property type="entry name" value="SGNH hydrolase"/>
    <property type="match status" value="1"/>
</dbReference>
<accession>A0ABS4BW74</accession>
<dbReference type="RefSeq" id="WP_209655739.1">
    <property type="nucleotide sequence ID" value="NZ_JAGJCB010000014.1"/>
</dbReference>
<dbReference type="EMBL" id="JAGJCB010000014">
    <property type="protein sequence ID" value="MBP0904847.1"/>
    <property type="molecule type" value="Genomic_DNA"/>
</dbReference>
<reference evidence="1 2" key="1">
    <citation type="submission" date="2021-04" db="EMBL/GenBank/DDBJ databases">
        <title>Mariniflexile gromovii gen. nov., sp. nov., a gliding bacterium isolated from the sea urchin Strongylocentrotus intermedius.</title>
        <authorList>
            <person name="Ko S."/>
            <person name="Le V."/>
            <person name="Ahn C.-Y."/>
            <person name="Oh H.-M."/>
        </authorList>
    </citation>
    <scope>NUCLEOTIDE SEQUENCE [LARGE SCALE GENOMIC DNA]</scope>
    <source>
        <strain evidence="1 2">KCTC 12570</strain>
    </source>
</reference>